<dbReference type="PROSITE" id="PS00397">
    <property type="entry name" value="RECOMBINASES_1"/>
    <property type="match status" value="1"/>
</dbReference>
<keyword evidence="3" id="KW-0230">DNA invertase</keyword>
<evidence type="ECO:0000256" key="5">
    <source>
        <dbReference type="ARBA" id="ARBA00023172"/>
    </source>
</evidence>
<name>A0A0E1W9E7_BURPE</name>
<proteinExistence type="inferred from homology"/>
<keyword evidence="2" id="KW-0229">DNA integration</keyword>
<gene>
    <name evidence="9" type="primary">gin_1</name>
    <name evidence="9" type="ORF">BURPS1710A_2491</name>
</gene>
<dbReference type="InterPro" id="IPR036162">
    <property type="entry name" value="Resolvase-like_N_sf"/>
</dbReference>
<dbReference type="PANTHER" id="PTHR30461:SF2">
    <property type="entry name" value="SERINE RECOMBINASE PINE-RELATED"/>
    <property type="match status" value="1"/>
</dbReference>
<dbReference type="PANTHER" id="PTHR30461">
    <property type="entry name" value="DNA-INVERTASE FROM LAMBDOID PROPHAGE"/>
    <property type="match status" value="1"/>
</dbReference>
<dbReference type="CDD" id="cd03768">
    <property type="entry name" value="SR_ResInv"/>
    <property type="match status" value="1"/>
</dbReference>
<reference evidence="9" key="1">
    <citation type="submission" date="2009-05" db="EMBL/GenBank/DDBJ databases">
        <authorList>
            <person name="Harkins D.M."/>
            <person name="DeShazer D."/>
            <person name="Woods D.E."/>
            <person name="Brinkac L.M."/>
            <person name="Brown K.A."/>
            <person name="Hung G.C."/>
            <person name="Tuanyok A."/>
            <person name="Zhang B."/>
            <person name="Nierman W.C."/>
        </authorList>
    </citation>
    <scope>NUCLEOTIDE SEQUENCE [LARGE SCALE GENOMIC DNA]</scope>
    <source>
        <strain evidence="9">1710a</strain>
    </source>
</reference>
<accession>A0A0E1W9E7</accession>
<dbReference type="SUPFAM" id="SSF53041">
    <property type="entry name" value="Resolvase-like"/>
    <property type="match status" value="1"/>
</dbReference>
<feature type="domain" description="Resolvase/invertase-type recombinase catalytic" evidence="8">
    <location>
        <begin position="85"/>
        <end position="219"/>
    </location>
</feature>
<evidence type="ECO:0000313" key="9">
    <source>
        <dbReference type="EMBL" id="EET09838.1"/>
    </source>
</evidence>
<keyword evidence="5" id="KW-0233">DNA recombination</keyword>
<dbReference type="PROSITE" id="PS51736">
    <property type="entry name" value="RECOMBINASES_3"/>
    <property type="match status" value="1"/>
</dbReference>
<evidence type="ECO:0000256" key="2">
    <source>
        <dbReference type="ARBA" id="ARBA00022908"/>
    </source>
</evidence>
<keyword evidence="4" id="KW-0238">DNA-binding</keyword>
<dbReference type="InterPro" id="IPR006118">
    <property type="entry name" value="Recombinase_CS"/>
</dbReference>
<dbReference type="Gene3D" id="3.40.50.1390">
    <property type="entry name" value="Resolvase, N-terminal catalytic domain"/>
    <property type="match status" value="1"/>
</dbReference>
<dbReference type="PROSITE" id="PS00398">
    <property type="entry name" value="RECOMBINASES_2"/>
    <property type="match status" value="1"/>
</dbReference>
<dbReference type="GO" id="GO:0003677">
    <property type="term" value="F:DNA binding"/>
    <property type="evidence" value="ECO:0007669"/>
    <property type="project" value="UniProtKB-KW"/>
</dbReference>
<comment type="similarity">
    <text evidence="1">Belongs to the site-specific recombinase resolvase family.</text>
</comment>
<evidence type="ECO:0000256" key="3">
    <source>
        <dbReference type="ARBA" id="ARBA00023100"/>
    </source>
</evidence>
<organism evidence="9">
    <name type="scientific">Burkholderia pseudomallei 1710a</name>
    <dbReference type="NCBI Taxonomy" id="320371"/>
    <lineage>
        <taxon>Bacteria</taxon>
        <taxon>Pseudomonadati</taxon>
        <taxon>Pseudomonadota</taxon>
        <taxon>Betaproteobacteria</taxon>
        <taxon>Burkholderiales</taxon>
        <taxon>Burkholderiaceae</taxon>
        <taxon>Burkholderia</taxon>
        <taxon>pseudomallei group</taxon>
    </lineage>
</organism>
<sequence length="281" mass="31100">MRPPQCVILPTRSNTTTTSVITAHCNIARHAKSDAEPTHQLVCEVVSGGRAANPIPDGPSHLDSTVHIHFEIVFFQTIRRQNSLMKIGYARVSTEEQNLALQRDALMRAGCKRIFTDRGVSGTEFDRPGLNRALASLRAGDTLVVWRLDRLGRALPKLVGLVQQLSLREIQFESLTEAMTTNSSSGMLVFHMMAALAQFERSLISERTCAGMAAARARGQILGRRPALNEKQRAQALKLLLTQPIKCVAKQFNVHPRTLQRLQKAHQATAVALRPNSIFPK</sequence>
<dbReference type="AlphaFoldDB" id="A0A0E1W9E7"/>
<dbReference type="InterPro" id="IPR006119">
    <property type="entry name" value="Resolv_N"/>
</dbReference>
<evidence type="ECO:0000256" key="6">
    <source>
        <dbReference type="PIRSR" id="PIRSR606118-50"/>
    </source>
</evidence>
<dbReference type="GO" id="GO:0000150">
    <property type="term" value="F:DNA strand exchange activity"/>
    <property type="evidence" value="ECO:0007669"/>
    <property type="project" value="UniProtKB-KW"/>
</dbReference>
<dbReference type="EMBL" id="CM000832">
    <property type="protein sequence ID" value="EET09838.1"/>
    <property type="molecule type" value="Genomic_DNA"/>
</dbReference>
<dbReference type="Proteomes" id="UP000001812">
    <property type="component" value="Chromosome I"/>
</dbReference>
<dbReference type="FunFam" id="3.40.50.1390:FF:000001">
    <property type="entry name" value="DNA recombinase"/>
    <property type="match status" value="1"/>
</dbReference>
<dbReference type="Pfam" id="PF13384">
    <property type="entry name" value="HTH_23"/>
    <property type="match status" value="1"/>
</dbReference>
<dbReference type="HOGENOM" id="CLU_010686_8_3_4"/>
<dbReference type="InterPro" id="IPR050639">
    <property type="entry name" value="SSR_resolvase"/>
</dbReference>
<dbReference type="SMART" id="SM00857">
    <property type="entry name" value="Resolvase"/>
    <property type="match status" value="1"/>
</dbReference>
<feature type="active site" description="O-(5'-phospho-DNA)-serine intermediate" evidence="6 7">
    <location>
        <position position="93"/>
    </location>
</feature>
<evidence type="ECO:0000256" key="1">
    <source>
        <dbReference type="ARBA" id="ARBA00009913"/>
    </source>
</evidence>
<protein>
    <submittedName>
        <fullName evidence="9">DNA invertase</fullName>
    </submittedName>
</protein>
<evidence type="ECO:0000256" key="4">
    <source>
        <dbReference type="ARBA" id="ARBA00023125"/>
    </source>
</evidence>
<dbReference type="GO" id="GO:0015074">
    <property type="term" value="P:DNA integration"/>
    <property type="evidence" value="ECO:0007669"/>
    <property type="project" value="UniProtKB-KW"/>
</dbReference>
<evidence type="ECO:0000256" key="7">
    <source>
        <dbReference type="PROSITE-ProRule" id="PRU10137"/>
    </source>
</evidence>
<evidence type="ECO:0000259" key="8">
    <source>
        <dbReference type="PROSITE" id="PS51736"/>
    </source>
</evidence>
<dbReference type="Pfam" id="PF00239">
    <property type="entry name" value="Resolvase"/>
    <property type="match status" value="1"/>
</dbReference>